<name>A0ABD3Q7D2_9STRA</name>
<evidence type="ECO:0000313" key="1">
    <source>
        <dbReference type="EMBL" id="KAL3795904.1"/>
    </source>
</evidence>
<protein>
    <submittedName>
        <fullName evidence="1">Uncharacterized protein</fullName>
    </submittedName>
</protein>
<sequence length="63" mass="7122">MPSQLAELCRWNETVELCVDRGLSQQQQGLPDVPSNQHETMIGGRRLSVARSVGWQRMISNIN</sequence>
<organism evidence="1 2">
    <name type="scientific">Cyclotella cryptica</name>
    <dbReference type="NCBI Taxonomy" id="29204"/>
    <lineage>
        <taxon>Eukaryota</taxon>
        <taxon>Sar</taxon>
        <taxon>Stramenopiles</taxon>
        <taxon>Ochrophyta</taxon>
        <taxon>Bacillariophyta</taxon>
        <taxon>Coscinodiscophyceae</taxon>
        <taxon>Thalassiosirophycidae</taxon>
        <taxon>Stephanodiscales</taxon>
        <taxon>Stephanodiscaceae</taxon>
        <taxon>Cyclotella</taxon>
    </lineage>
</organism>
<comment type="caution">
    <text evidence="1">The sequence shown here is derived from an EMBL/GenBank/DDBJ whole genome shotgun (WGS) entry which is preliminary data.</text>
</comment>
<gene>
    <name evidence="1" type="ORF">HJC23_002175</name>
</gene>
<keyword evidence="2" id="KW-1185">Reference proteome</keyword>
<accession>A0ABD3Q7D2</accession>
<dbReference type="EMBL" id="JABMIG020000067">
    <property type="protein sequence ID" value="KAL3795904.1"/>
    <property type="molecule type" value="Genomic_DNA"/>
</dbReference>
<dbReference type="Proteomes" id="UP001516023">
    <property type="component" value="Unassembled WGS sequence"/>
</dbReference>
<evidence type="ECO:0000313" key="2">
    <source>
        <dbReference type="Proteomes" id="UP001516023"/>
    </source>
</evidence>
<dbReference type="AlphaFoldDB" id="A0ABD3Q7D2"/>
<reference evidence="1 2" key="1">
    <citation type="journal article" date="2020" name="G3 (Bethesda)">
        <title>Improved Reference Genome for Cyclotella cryptica CCMP332, a Model for Cell Wall Morphogenesis, Salinity Adaptation, and Lipid Production in Diatoms (Bacillariophyta).</title>
        <authorList>
            <person name="Roberts W.R."/>
            <person name="Downey K.M."/>
            <person name="Ruck E.C."/>
            <person name="Traller J.C."/>
            <person name="Alverson A.J."/>
        </authorList>
    </citation>
    <scope>NUCLEOTIDE SEQUENCE [LARGE SCALE GENOMIC DNA]</scope>
    <source>
        <strain evidence="1 2">CCMP332</strain>
    </source>
</reference>
<proteinExistence type="predicted"/>